<dbReference type="PANTHER" id="PTHR31209">
    <property type="entry name" value="COFACTOR-INDEPENDENT PHOSPHOGLYCERATE MUTASE"/>
    <property type="match status" value="1"/>
</dbReference>
<dbReference type="EMBL" id="VSSQ01000016">
    <property type="protein sequence ID" value="MPL61972.1"/>
    <property type="molecule type" value="Genomic_DNA"/>
</dbReference>
<dbReference type="Gene3D" id="3.30.70.2130">
    <property type="entry name" value="Metalloenzyme domain"/>
    <property type="match status" value="1"/>
</dbReference>
<dbReference type="EC" id="5.4.2.12" evidence="10"/>
<proteinExistence type="inferred from homology"/>
<keyword evidence="6 10" id="KW-0413">Isomerase</keyword>
<organism evidence="10">
    <name type="scientific">bioreactor metagenome</name>
    <dbReference type="NCBI Taxonomy" id="1076179"/>
    <lineage>
        <taxon>unclassified sequences</taxon>
        <taxon>metagenomes</taxon>
        <taxon>ecological metagenomes</taxon>
    </lineage>
</organism>
<dbReference type="Pfam" id="PF10143">
    <property type="entry name" value="PhosphMutase"/>
    <property type="match status" value="1"/>
</dbReference>
<dbReference type="InterPro" id="IPR023665">
    <property type="entry name" value="ApgAM_prokaryotes"/>
</dbReference>
<feature type="transmembrane region" description="Helical" evidence="8">
    <location>
        <begin position="6"/>
        <end position="29"/>
    </location>
</feature>
<feature type="domain" description="Metalloenzyme" evidence="9">
    <location>
        <begin position="23"/>
        <end position="427"/>
    </location>
</feature>
<dbReference type="InterPro" id="IPR004456">
    <property type="entry name" value="Pglycerate_mutase_ApgM"/>
</dbReference>
<comment type="catalytic activity">
    <reaction evidence="1">
        <text>(2R)-2-phosphoglycerate = (2R)-3-phosphoglycerate</text>
        <dbReference type="Rhea" id="RHEA:15901"/>
        <dbReference type="ChEBI" id="CHEBI:58272"/>
        <dbReference type="ChEBI" id="CHEBI:58289"/>
        <dbReference type="EC" id="5.4.2.12"/>
    </reaction>
</comment>
<keyword evidence="8" id="KW-0812">Transmembrane</keyword>
<dbReference type="GO" id="GO:0006096">
    <property type="term" value="P:glycolytic process"/>
    <property type="evidence" value="ECO:0007669"/>
    <property type="project" value="UniProtKB-KW"/>
</dbReference>
<dbReference type="Gene3D" id="3.40.720.10">
    <property type="entry name" value="Alkaline Phosphatase, subunit A"/>
    <property type="match status" value="2"/>
</dbReference>
<dbReference type="GO" id="GO:0046872">
    <property type="term" value="F:metal ion binding"/>
    <property type="evidence" value="ECO:0007669"/>
    <property type="project" value="InterPro"/>
</dbReference>
<evidence type="ECO:0000256" key="6">
    <source>
        <dbReference type="ARBA" id="ARBA00023235"/>
    </source>
</evidence>
<gene>
    <name evidence="10" type="primary">gpmI_4</name>
    <name evidence="10" type="ORF">SDC9_07562</name>
</gene>
<dbReference type="SUPFAM" id="SSF53649">
    <property type="entry name" value="Alkaline phosphatase-like"/>
    <property type="match status" value="1"/>
</dbReference>
<keyword evidence="8" id="KW-1133">Transmembrane helix</keyword>
<sequence length="437" mass="47971">MKVDNYKYLFNLCITLYNIVIFMKGMILIMDGLGDRPLKDLDGRTPLQAAKTPNMDKMAEMGINGLMDSIKPGIIPGSDTAHISILGYNPYEIYTGRGPFEASGVGVDVLPGDIAFRCNFSTANDEKIIIDRRAGRIRDGTVEIVETLNDMVIEGYEDIKIIFKESTGHRAVLVLRSEGDNKLSDAVSDADPKNEGKPPKTVFATDSTKEAIMTADILNKIVDKSYEMIKDHPINKKREENGEPPANIIVPRGAGAVPKVEPLNEKYNLNSVCIAETGLIMGIGRFAGMDIIEVEGATGGVDTNLDNIINEIVKHATGDEYDFLLVNIDGADEAGHDGNLNEKMEFIEKVDEVVIKKLLEIEDCYIILTADHSTPISRMDHTADPVPLIIKGPEVRIDGINKFSEMDAYKGGLCRIRGSDVMNILMDLMNNSTKFGA</sequence>
<reference evidence="10" key="1">
    <citation type="submission" date="2019-08" db="EMBL/GenBank/DDBJ databases">
        <authorList>
            <person name="Kucharzyk K."/>
            <person name="Murdoch R.W."/>
            <person name="Higgins S."/>
            <person name="Loffler F."/>
        </authorList>
    </citation>
    <scope>NUCLEOTIDE SEQUENCE</scope>
</reference>
<dbReference type="HAMAP" id="MF_01402_A">
    <property type="entry name" value="ApgM_A"/>
    <property type="match status" value="1"/>
</dbReference>
<dbReference type="GO" id="GO:0004619">
    <property type="term" value="F:phosphoglycerate mutase activity"/>
    <property type="evidence" value="ECO:0007669"/>
    <property type="project" value="UniProtKB-EC"/>
</dbReference>
<dbReference type="PANTHER" id="PTHR31209:SF0">
    <property type="entry name" value="METALLOENZYME DOMAIN-CONTAINING PROTEIN"/>
    <property type="match status" value="1"/>
</dbReference>
<evidence type="ECO:0000256" key="1">
    <source>
        <dbReference type="ARBA" id="ARBA00000370"/>
    </source>
</evidence>
<evidence type="ECO:0000256" key="4">
    <source>
        <dbReference type="ARBA" id="ARBA00005524"/>
    </source>
</evidence>
<dbReference type="InterPro" id="IPR042253">
    <property type="entry name" value="Pglycerate_mutase_ApgM_sf"/>
</dbReference>
<dbReference type="CDD" id="cd16011">
    <property type="entry name" value="iPGM_like"/>
    <property type="match status" value="1"/>
</dbReference>
<evidence type="ECO:0000256" key="8">
    <source>
        <dbReference type="SAM" id="Phobius"/>
    </source>
</evidence>
<keyword evidence="8" id="KW-0472">Membrane</keyword>
<name>A0A644T710_9ZZZZ</name>
<comment type="caution">
    <text evidence="10">The sequence shown here is derived from an EMBL/GenBank/DDBJ whole genome shotgun (WGS) entry which is preliminary data.</text>
</comment>
<evidence type="ECO:0000259" key="9">
    <source>
        <dbReference type="Pfam" id="PF01676"/>
    </source>
</evidence>
<dbReference type="InterPro" id="IPR017850">
    <property type="entry name" value="Alkaline_phosphatase_core_sf"/>
</dbReference>
<accession>A0A644T710</accession>
<dbReference type="AlphaFoldDB" id="A0A644T710"/>
<dbReference type="NCBIfam" id="TIGR00306">
    <property type="entry name" value="apgM"/>
    <property type="match status" value="1"/>
</dbReference>
<dbReference type="InterPro" id="IPR006124">
    <property type="entry name" value="Metalloenzyme"/>
</dbReference>
<protein>
    <submittedName>
        <fullName evidence="10">2,3-bisphosphoglycerate-independent phosphoglycerate mutase</fullName>
        <ecNumber evidence="10">5.4.2.12</ecNumber>
    </submittedName>
</protein>
<comment type="similarity">
    <text evidence="4">Belongs to the BPG-independent phosphoglycerate mutase family. A-PGAM subfamily.</text>
</comment>
<comment type="function">
    <text evidence="2">Catalyzes the interconversion of 2-phosphoglycerate and 3-phosphoglycerate.</text>
</comment>
<dbReference type="Pfam" id="PF01676">
    <property type="entry name" value="Metalloenzyme"/>
    <property type="match status" value="1"/>
</dbReference>
<evidence type="ECO:0000256" key="2">
    <source>
        <dbReference type="ARBA" id="ARBA00002315"/>
    </source>
</evidence>
<comment type="pathway">
    <text evidence="3">Carbohydrate degradation.</text>
</comment>
<evidence type="ECO:0000256" key="5">
    <source>
        <dbReference type="ARBA" id="ARBA00023152"/>
    </source>
</evidence>
<evidence type="ECO:0000256" key="7">
    <source>
        <dbReference type="SAM" id="MobiDB-lite"/>
    </source>
</evidence>
<feature type="region of interest" description="Disordered" evidence="7">
    <location>
        <begin position="183"/>
        <end position="202"/>
    </location>
</feature>
<dbReference type="NCBIfam" id="NF003104">
    <property type="entry name" value="PRK04024.1"/>
    <property type="match status" value="1"/>
</dbReference>
<evidence type="ECO:0000256" key="3">
    <source>
        <dbReference type="ARBA" id="ARBA00004921"/>
    </source>
</evidence>
<evidence type="ECO:0000313" key="10">
    <source>
        <dbReference type="EMBL" id="MPL61972.1"/>
    </source>
</evidence>
<dbReference type="PIRSF" id="PIRSF006392">
    <property type="entry name" value="IPGAM_arch"/>
    <property type="match status" value="1"/>
</dbReference>
<keyword evidence="5" id="KW-0324">Glycolysis</keyword>